<proteinExistence type="predicted"/>
<dbReference type="Proteomes" id="UP000775213">
    <property type="component" value="Unassembled WGS sequence"/>
</dbReference>
<reference evidence="1 2" key="1">
    <citation type="journal article" date="2021" name="Hortic Res">
        <title>Chromosome-scale assembly of the Dendrobium chrysotoxum genome enhances the understanding of orchid evolution.</title>
        <authorList>
            <person name="Zhang Y."/>
            <person name="Zhang G.Q."/>
            <person name="Zhang D."/>
            <person name="Liu X.D."/>
            <person name="Xu X.Y."/>
            <person name="Sun W.H."/>
            <person name="Yu X."/>
            <person name="Zhu X."/>
            <person name="Wang Z.W."/>
            <person name="Zhao X."/>
            <person name="Zhong W.Y."/>
            <person name="Chen H."/>
            <person name="Yin W.L."/>
            <person name="Huang T."/>
            <person name="Niu S.C."/>
            <person name="Liu Z.J."/>
        </authorList>
    </citation>
    <scope>NUCLEOTIDE SEQUENCE [LARGE SCALE GENOMIC DNA]</scope>
    <source>
        <strain evidence="1">Lindl</strain>
    </source>
</reference>
<accession>A0AAV7GZR3</accession>
<name>A0AAV7GZR3_DENCH</name>
<protein>
    <submittedName>
        <fullName evidence="1">Uncharacterized protein</fullName>
    </submittedName>
</protein>
<comment type="caution">
    <text evidence="1">The sequence shown here is derived from an EMBL/GenBank/DDBJ whole genome shotgun (WGS) entry which is preliminary data.</text>
</comment>
<evidence type="ECO:0000313" key="2">
    <source>
        <dbReference type="Proteomes" id="UP000775213"/>
    </source>
</evidence>
<dbReference type="EMBL" id="JAGFBR010000009">
    <property type="protein sequence ID" value="KAH0461118.1"/>
    <property type="molecule type" value="Genomic_DNA"/>
</dbReference>
<keyword evidence="2" id="KW-1185">Reference proteome</keyword>
<sequence>MGPRCGAYNEAGNHLKISFSAFESSRQTTYTRFLKRGRKGTRCDAYDEAGYKFFDDAYAFKMYKCVLIVTKEDRVNGLYLGRLYNLLEVVDIGLFKPNNINFVRSGWIIYCIVLLMAIGMRSNCQVEPHSLVKPRPSTVSQVQEWFPDTLPAFLRLQKSPSPTESKNAQLFSRSPQSKVPMAGRKVEVLEGELGQLKSNFVKKISEIESQFSSVHEKIDGKFAIVEEMLKKLLDA</sequence>
<evidence type="ECO:0000313" key="1">
    <source>
        <dbReference type="EMBL" id="KAH0461118.1"/>
    </source>
</evidence>
<gene>
    <name evidence="1" type="ORF">IEQ34_008693</name>
</gene>
<dbReference type="AlphaFoldDB" id="A0AAV7GZR3"/>
<organism evidence="1 2">
    <name type="scientific">Dendrobium chrysotoxum</name>
    <name type="common">Orchid</name>
    <dbReference type="NCBI Taxonomy" id="161865"/>
    <lineage>
        <taxon>Eukaryota</taxon>
        <taxon>Viridiplantae</taxon>
        <taxon>Streptophyta</taxon>
        <taxon>Embryophyta</taxon>
        <taxon>Tracheophyta</taxon>
        <taxon>Spermatophyta</taxon>
        <taxon>Magnoliopsida</taxon>
        <taxon>Liliopsida</taxon>
        <taxon>Asparagales</taxon>
        <taxon>Orchidaceae</taxon>
        <taxon>Epidendroideae</taxon>
        <taxon>Malaxideae</taxon>
        <taxon>Dendrobiinae</taxon>
        <taxon>Dendrobium</taxon>
    </lineage>
</organism>